<keyword evidence="1" id="KW-0732">Signal</keyword>
<dbReference type="PANTHER" id="PTHR11857">
    <property type="entry name" value="ODORANT BINDING PROTEIN-RELATED"/>
    <property type="match status" value="1"/>
</dbReference>
<name>A0A6P7H8Q9_DIAVI</name>
<dbReference type="InterPro" id="IPR006170">
    <property type="entry name" value="PBP/GOBP"/>
</dbReference>
<dbReference type="GO" id="GO:0007608">
    <property type="term" value="P:sensory perception of smell"/>
    <property type="evidence" value="ECO:0007669"/>
    <property type="project" value="TreeGrafter"/>
</dbReference>
<proteinExistence type="predicted"/>
<dbReference type="SUPFAM" id="SSF47565">
    <property type="entry name" value="Insect pheromone/odorant-binding proteins"/>
    <property type="match status" value="1"/>
</dbReference>
<accession>A0A6P7H8Q9</accession>
<dbReference type="RefSeq" id="XP_028154982.1">
    <property type="nucleotide sequence ID" value="XM_028299181.1"/>
</dbReference>
<dbReference type="Pfam" id="PF01395">
    <property type="entry name" value="PBP_GOBP"/>
    <property type="match status" value="1"/>
</dbReference>
<evidence type="ECO:0000313" key="2">
    <source>
        <dbReference type="RefSeq" id="XP_028154982.1"/>
    </source>
</evidence>
<dbReference type="FunCoup" id="A0A6P7H8Q9">
    <property type="interactions" value="18"/>
</dbReference>
<feature type="non-terminal residue" evidence="2">
    <location>
        <position position="1"/>
    </location>
</feature>
<sequence length="129" mass="14703">KKYIFQIAFINKAYAEDIEETIEECVKSLDLPDNYVENLKNQQLIDDKILCFSKCVMEKRGLIDGEGKLNVDNAEKDVDSDEKASQKNKEIAKNCMRQITTISSCEDTLKYDGCLSPLWCSDGTLAHRK</sequence>
<dbReference type="InterPro" id="IPR036728">
    <property type="entry name" value="PBP_GOBP_sf"/>
</dbReference>
<reference evidence="2" key="1">
    <citation type="submission" date="2025-08" db="UniProtKB">
        <authorList>
            <consortium name="RefSeq"/>
        </authorList>
    </citation>
    <scope>IDENTIFICATION</scope>
    <source>
        <tissue evidence="2">Whole insect</tissue>
    </source>
</reference>
<dbReference type="InParanoid" id="A0A6P7H8Q9"/>
<dbReference type="Gene3D" id="1.10.238.20">
    <property type="entry name" value="Pheromone/general odorant binding protein domain"/>
    <property type="match status" value="1"/>
</dbReference>
<protein>
    <submittedName>
        <fullName evidence="2">Uncharacterized protein LOC114348661</fullName>
    </submittedName>
</protein>
<dbReference type="SMART" id="SM00708">
    <property type="entry name" value="PhBP"/>
    <property type="match status" value="1"/>
</dbReference>
<dbReference type="PANTHER" id="PTHR11857:SF48">
    <property type="entry name" value="GENERAL ODORANT-BINDING PROTEIN 57C-RELATED"/>
    <property type="match status" value="1"/>
</dbReference>
<dbReference type="GO" id="GO:0005615">
    <property type="term" value="C:extracellular space"/>
    <property type="evidence" value="ECO:0007669"/>
    <property type="project" value="TreeGrafter"/>
</dbReference>
<gene>
    <name evidence="2" type="primary">LOC114348661</name>
</gene>
<dbReference type="AlphaFoldDB" id="A0A6P7H8Q9"/>
<evidence type="ECO:0000256" key="1">
    <source>
        <dbReference type="ARBA" id="ARBA00022729"/>
    </source>
</evidence>
<dbReference type="CDD" id="cd23992">
    <property type="entry name" value="PBP_GOBP"/>
    <property type="match status" value="1"/>
</dbReference>
<organism evidence="2">
    <name type="scientific">Diabrotica virgifera virgifera</name>
    <name type="common">western corn rootworm</name>
    <dbReference type="NCBI Taxonomy" id="50390"/>
    <lineage>
        <taxon>Eukaryota</taxon>
        <taxon>Metazoa</taxon>
        <taxon>Ecdysozoa</taxon>
        <taxon>Arthropoda</taxon>
        <taxon>Hexapoda</taxon>
        <taxon>Insecta</taxon>
        <taxon>Pterygota</taxon>
        <taxon>Neoptera</taxon>
        <taxon>Endopterygota</taxon>
        <taxon>Coleoptera</taxon>
        <taxon>Polyphaga</taxon>
        <taxon>Cucujiformia</taxon>
        <taxon>Chrysomeloidea</taxon>
        <taxon>Chrysomelidae</taxon>
        <taxon>Galerucinae</taxon>
        <taxon>Diabroticina</taxon>
        <taxon>Diabroticites</taxon>
        <taxon>Diabrotica</taxon>
    </lineage>
</organism>
<dbReference type="GO" id="GO:0005549">
    <property type="term" value="F:odorant binding"/>
    <property type="evidence" value="ECO:0007669"/>
    <property type="project" value="InterPro"/>
</dbReference>